<evidence type="ECO:0000313" key="1">
    <source>
        <dbReference type="EMBL" id="KAJ6993714.1"/>
    </source>
</evidence>
<dbReference type="Proteomes" id="UP001164929">
    <property type="component" value="Chromosome 6"/>
</dbReference>
<proteinExistence type="predicted"/>
<evidence type="ECO:0000313" key="2">
    <source>
        <dbReference type="Proteomes" id="UP001164929"/>
    </source>
</evidence>
<dbReference type="AlphaFoldDB" id="A0AAD6QNT9"/>
<protein>
    <submittedName>
        <fullName evidence="1">Uncharacterized protein</fullName>
    </submittedName>
</protein>
<gene>
    <name evidence="1" type="ORF">NC653_016756</name>
</gene>
<sequence>MSRMDHAFSSPDCYVKFSGLFLTRLPRGLSDDCELLLGNKDHKWGWKPFCFMDSWLWESLCESGCFNFRADLSC</sequence>
<organism evidence="1 2">
    <name type="scientific">Populus alba x Populus x berolinensis</name>
    <dbReference type="NCBI Taxonomy" id="444605"/>
    <lineage>
        <taxon>Eukaryota</taxon>
        <taxon>Viridiplantae</taxon>
        <taxon>Streptophyta</taxon>
        <taxon>Embryophyta</taxon>
        <taxon>Tracheophyta</taxon>
        <taxon>Spermatophyta</taxon>
        <taxon>Magnoliopsida</taxon>
        <taxon>eudicotyledons</taxon>
        <taxon>Gunneridae</taxon>
        <taxon>Pentapetalae</taxon>
        <taxon>rosids</taxon>
        <taxon>fabids</taxon>
        <taxon>Malpighiales</taxon>
        <taxon>Salicaceae</taxon>
        <taxon>Saliceae</taxon>
        <taxon>Populus</taxon>
    </lineage>
</organism>
<name>A0AAD6QNT9_9ROSI</name>
<accession>A0AAD6QNT9</accession>
<dbReference type="EMBL" id="JAQIZT010000006">
    <property type="protein sequence ID" value="KAJ6993714.1"/>
    <property type="molecule type" value="Genomic_DNA"/>
</dbReference>
<reference evidence="1" key="1">
    <citation type="journal article" date="2023" name="Mol. Ecol. Resour.">
        <title>Chromosome-level genome assembly of a triploid poplar Populus alba 'Berolinensis'.</title>
        <authorList>
            <person name="Chen S."/>
            <person name="Yu Y."/>
            <person name="Wang X."/>
            <person name="Wang S."/>
            <person name="Zhang T."/>
            <person name="Zhou Y."/>
            <person name="He R."/>
            <person name="Meng N."/>
            <person name="Wang Y."/>
            <person name="Liu W."/>
            <person name="Liu Z."/>
            <person name="Liu J."/>
            <person name="Guo Q."/>
            <person name="Huang H."/>
            <person name="Sederoff R.R."/>
            <person name="Wang G."/>
            <person name="Qu G."/>
            <person name="Chen S."/>
        </authorList>
    </citation>
    <scope>NUCLEOTIDE SEQUENCE</scope>
    <source>
        <strain evidence="1">SC-2020</strain>
    </source>
</reference>
<keyword evidence="2" id="KW-1185">Reference proteome</keyword>
<comment type="caution">
    <text evidence="1">The sequence shown here is derived from an EMBL/GenBank/DDBJ whole genome shotgun (WGS) entry which is preliminary data.</text>
</comment>